<dbReference type="Proteomes" id="UP000198318">
    <property type="component" value="Unassembled WGS sequence"/>
</dbReference>
<dbReference type="OrthoDB" id="255603at2"/>
<dbReference type="AlphaFoldDB" id="A0A239NAX7"/>
<gene>
    <name evidence="1" type="ORF">SAMN05443665_103857</name>
</gene>
<reference evidence="1 2" key="1">
    <citation type="submission" date="2017-06" db="EMBL/GenBank/DDBJ databases">
        <authorList>
            <person name="Kim H.J."/>
            <person name="Triplett B.A."/>
        </authorList>
    </citation>
    <scope>NUCLEOTIDE SEQUENCE [LARGE SCALE GENOMIC DNA]</scope>
    <source>
        <strain evidence="1 2">DSM 44715</strain>
    </source>
</reference>
<dbReference type="RefSeq" id="WP_089329586.1">
    <property type="nucleotide sequence ID" value="NZ_FZOR01000038.1"/>
</dbReference>
<protein>
    <recommendedName>
        <fullName evidence="3">Antibiotic biosynthesis monooxygenase</fullName>
    </recommendedName>
</protein>
<proteinExistence type="predicted"/>
<name>A0A239NAX7_9ACTN</name>
<dbReference type="EMBL" id="FZOR01000038">
    <property type="protein sequence ID" value="SNT52045.1"/>
    <property type="molecule type" value="Genomic_DNA"/>
</dbReference>
<sequence length="93" mass="10194">MTVTRFKGAADNADEIIAKHAALVSAIRAVVSGLDETWLGRTGEDAWISIWRWDSPERLREAQGLAQKLPETPEAFAVVSDVTGEEVELLDES</sequence>
<keyword evidence="2" id="KW-1185">Reference proteome</keyword>
<evidence type="ECO:0000313" key="2">
    <source>
        <dbReference type="Proteomes" id="UP000198318"/>
    </source>
</evidence>
<organism evidence="1 2">
    <name type="scientific">Actinomadura meyerae</name>
    <dbReference type="NCBI Taxonomy" id="240840"/>
    <lineage>
        <taxon>Bacteria</taxon>
        <taxon>Bacillati</taxon>
        <taxon>Actinomycetota</taxon>
        <taxon>Actinomycetes</taxon>
        <taxon>Streptosporangiales</taxon>
        <taxon>Thermomonosporaceae</taxon>
        <taxon>Actinomadura</taxon>
    </lineage>
</organism>
<evidence type="ECO:0008006" key="3">
    <source>
        <dbReference type="Google" id="ProtNLM"/>
    </source>
</evidence>
<evidence type="ECO:0000313" key="1">
    <source>
        <dbReference type="EMBL" id="SNT52045.1"/>
    </source>
</evidence>
<accession>A0A239NAX7</accession>